<accession>A0A0G0X6R1</accession>
<dbReference type="EMBL" id="LCBX01000018">
    <property type="protein sequence ID" value="KKS20739.1"/>
    <property type="molecule type" value="Genomic_DNA"/>
</dbReference>
<proteinExistence type="predicted"/>
<organism evidence="1 2">
    <name type="scientific">candidate division WWE3 bacterium GW2011_GWC1_41_7</name>
    <dbReference type="NCBI Taxonomy" id="1619119"/>
    <lineage>
        <taxon>Bacteria</taxon>
        <taxon>Katanobacteria</taxon>
    </lineage>
</organism>
<name>A0A0G0X6R1_UNCKA</name>
<dbReference type="Proteomes" id="UP000034507">
    <property type="component" value="Unassembled WGS sequence"/>
</dbReference>
<dbReference type="InterPro" id="IPR027375">
    <property type="entry name" value="DKNYY"/>
</dbReference>
<comment type="caution">
    <text evidence="1">The sequence shown here is derived from an EMBL/GenBank/DDBJ whole genome shotgun (WGS) entry which is preliminary data.</text>
</comment>
<evidence type="ECO:0000313" key="1">
    <source>
        <dbReference type="EMBL" id="KKS20739.1"/>
    </source>
</evidence>
<sequence length="201" mass="24292">MVKKVYLPVLLVILYLSIVYIKNKPLFPTQYDSDCPYYVDKLGRFYKRWENSFFFTVDFGPNFTWHHEKDVDIKNFSIIRKTADKKCVAYDGKYLFYEIYKIEDTDPESWEYIYNGYSKDKNTVYLISTPFYDADPKTFEVLKPERCYPINKYAKDKNYVYYEHQKVENADPSTFEVYCENMNFYGRDNDNIYKSGQVYEP</sequence>
<reference evidence="1 2" key="1">
    <citation type="journal article" date="2015" name="Nature">
        <title>rRNA introns, odd ribosomes, and small enigmatic genomes across a large radiation of phyla.</title>
        <authorList>
            <person name="Brown C.T."/>
            <person name="Hug L.A."/>
            <person name="Thomas B.C."/>
            <person name="Sharon I."/>
            <person name="Castelle C.J."/>
            <person name="Singh A."/>
            <person name="Wilkins M.J."/>
            <person name="Williams K.H."/>
            <person name="Banfield J.F."/>
        </authorList>
    </citation>
    <scope>NUCLEOTIDE SEQUENCE [LARGE SCALE GENOMIC DNA]</scope>
</reference>
<protein>
    <submittedName>
        <fullName evidence="1">Uncharacterized protein</fullName>
    </submittedName>
</protein>
<gene>
    <name evidence="1" type="ORF">UU77_C0018G0014</name>
</gene>
<dbReference type="Pfam" id="PF13644">
    <property type="entry name" value="DKNYY"/>
    <property type="match status" value="1"/>
</dbReference>
<evidence type="ECO:0000313" key="2">
    <source>
        <dbReference type="Proteomes" id="UP000034507"/>
    </source>
</evidence>
<dbReference type="AlphaFoldDB" id="A0A0G0X6R1"/>